<dbReference type="Proteomes" id="UP000274131">
    <property type="component" value="Unassembled WGS sequence"/>
</dbReference>
<evidence type="ECO:0000256" key="1">
    <source>
        <dbReference type="ARBA" id="ARBA00022999"/>
    </source>
</evidence>
<dbReference type="InterPro" id="IPR051846">
    <property type="entry name" value="SH2_domain_adapters"/>
</dbReference>
<dbReference type="PANTHER" id="PTHR15127:SF32">
    <property type="entry name" value="HEAVYWEIGHT, ISOFORM A"/>
    <property type="match status" value="1"/>
</dbReference>
<keyword evidence="1 2" id="KW-0727">SH2 domain</keyword>
<dbReference type="InterPro" id="IPR036860">
    <property type="entry name" value="SH2_dom_sf"/>
</dbReference>
<dbReference type="EMBL" id="UXUI01007560">
    <property type="protein sequence ID" value="VDD88167.1"/>
    <property type="molecule type" value="Genomic_DNA"/>
</dbReference>
<dbReference type="AlphaFoldDB" id="A0A0N4V0Z3"/>
<organism evidence="6">
    <name type="scientific">Enterobius vermicularis</name>
    <name type="common">Human pinworm</name>
    <dbReference type="NCBI Taxonomy" id="51028"/>
    <lineage>
        <taxon>Eukaryota</taxon>
        <taxon>Metazoa</taxon>
        <taxon>Ecdysozoa</taxon>
        <taxon>Nematoda</taxon>
        <taxon>Chromadorea</taxon>
        <taxon>Rhabditida</taxon>
        <taxon>Spirurina</taxon>
        <taxon>Oxyuridomorpha</taxon>
        <taxon>Oxyuroidea</taxon>
        <taxon>Oxyuridae</taxon>
        <taxon>Enterobius</taxon>
    </lineage>
</organism>
<dbReference type="Pfam" id="PF00017">
    <property type="entry name" value="SH2"/>
    <property type="match status" value="1"/>
</dbReference>
<dbReference type="SUPFAM" id="SSF55550">
    <property type="entry name" value="SH2 domain"/>
    <property type="match status" value="1"/>
</dbReference>
<reference evidence="4 5" key="2">
    <citation type="submission" date="2018-10" db="EMBL/GenBank/DDBJ databases">
        <authorList>
            <consortium name="Pathogen Informatics"/>
        </authorList>
    </citation>
    <scope>NUCLEOTIDE SEQUENCE [LARGE SCALE GENOMIC DNA]</scope>
</reference>
<dbReference type="SMART" id="SM00252">
    <property type="entry name" value="SH2"/>
    <property type="match status" value="1"/>
</dbReference>
<dbReference type="GO" id="GO:0001784">
    <property type="term" value="F:phosphotyrosine residue binding"/>
    <property type="evidence" value="ECO:0007669"/>
    <property type="project" value="TreeGrafter"/>
</dbReference>
<name>A0A0N4V0Z3_ENTVE</name>
<proteinExistence type="predicted"/>
<dbReference type="Gene3D" id="3.30.505.10">
    <property type="entry name" value="SH2 domain"/>
    <property type="match status" value="1"/>
</dbReference>
<dbReference type="PROSITE" id="PS50001">
    <property type="entry name" value="SH2"/>
    <property type="match status" value="1"/>
</dbReference>
<evidence type="ECO:0000313" key="5">
    <source>
        <dbReference type="Proteomes" id="UP000274131"/>
    </source>
</evidence>
<dbReference type="PANTHER" id="PTHR15127">
    <property type="entry name" value="HEAVYWEIGHT, ISOFORM A"/>
    <property type="match status" value="1"/>
</dbReference>
<dbReference type="InterPro" id="IPR000980">
    <property type="entry name" value="SH2"/>
</dbReference>
<sequence length="126" mass="14515">MFCRTNGIFLGREGYFERDFIHYDVDRVLAEGRLINCDVGTFLIRLRQNNSLALSIRATKKVLHIKLEIKNNFPTFKLHNNLWVLGEGPSFTSIASVIRYYRTHPLPIRGADHVLLRTPILAANSF</sequence>
<evidence type="ECO:0000313" key="6">
    <source>
        <dbReference type="WBParaSite" id="EVEC_0000360201-mRNA-1"/>
    </source>
</evidence>
<dbReference type="OrthoDB" id="5914531at2759"/>
<evidence type="ECO:0000256" key="2">
    <source>
        <dbReference type="PROSITE-ProRule" id="PRU00191"/>
    </source>
</evidence>
<gene>
    <name evidence="4" type="ORF">EVEC_LOCUS3310</name>
</gene>
<dbReference type="WBParaSite" id="EVEC_0000360201-mRNA-1">
    <property type="protein sequence ID" value="EVEC_0000360201-mRNA-1"/>
    <property type="gene ID" value="EVEC_0000360201"/>
</dbReference>
<evidence type="ECO:0000313" key="4">
    <source>
        <dbReference type="EMBL" id="VDD88167.1"/>
    </source>
</evidence>
<feature type="domain" description="SH2" evidence="3">
    <location>
        <begin position="20"/>
        <end position="120"/>
    </location>
</feature>
<evidence type="ECO:0000259" key="3">
    <source>
        <dbReference type="PROSITE" id="PS50001"/>
    </source>
</evidence>
<dbReference type="STRING" id="51028.A0A0N4V0Z3"/>
<keyword evidence="5" id="KW-1185">Reference proteome</keyword>
<accession>A0A0N4V0Z3</accession>
<protein>
    <submittedName>
        <fullName evidence="6">SH2 domain-containing protein</fullName>
    </submittedName>
</protein>
<reference evidence="6" key="1">
    <citation type="submission" date="2017-02" db="UniProtKB">
        <authorList>
            <consortium name="WormBaseParasite"/>
        </authorList>
    </citation>
    <scope>IDENTIFICATION</scope>
</reference>